<protein>
    <submittedName>
        <fullName evidence="5">Ferredoxin reductase</fullName>
    </submittedName>
</protein>
<dbReference type="RefSeq" id="WP_098006398.1">
    <property type="nucleotide sequence ID" value="NZ_AP022563.1"/>
</dbReference>
<dbReference type="OrthoDB" id="4213189at2"/>
<dbReference type="InterPro" id="IPR036188">
    <property type="entry name" value="FAD/NAD-bd_sf"/>
</dbReference>
<dbReference type="KEGG" id="mdu:MDUV_36000"/>
<evidence type="ECO:0000256" key="4">
    <source>
        <dbReference type="ARBA" id="ARBA00023002"/>
    </source>
</evidence>
<dbReference type="GO" id="GO:0005737">
    <property type="term" value="C:cytoplasm"/>
    <property type="evidence" value="ECO:0007669"/>
    <property type="project" value="TreeGrafter"/>
</dbReference>
<dbReference type="PANTHER" id="PTHR43557">
    <property type="entry name" value="APOPTOSIS-INDUCING FACTOR 1"/>
    <property type="match status" value="1"/>
</dbReference>
<organism evidence="5 6">
    <name type="scientific">Mycolicibacterium duvalii</name>
    <dbReference type="NCBI Taxonomy" id="39688"/>
    <lineage>
        <taxon>Bacteria</taxon>
        <taxon>Bacillati</taxon>
        <taxon>Actinomycetota</taxon>
        <taxon>Actinomycetes</taxon>
        <taxon>Mycobacteriales</taxon>
        <taxon>Mycobacteriaceae</taxon>
        <taxon>Mycolicibacterium</taxon>
    </lineage>
</organism>
<dbReference type="InterPro" id="IPR050446">
    <property type="entry name" value="FAD-oxidoreductase/Apoptosis"/>
</dbReference>
<evidence type="ECO:0000256" key="3">
    <source>
        <dbReference type="ARBA" id="ARBA00022827"/>
    </source>
</evidence>
<gene>
    <name evidence="5" type="ORF">MDUV_36000</name>
</gene>
<sequence length="404" mass="43274">MAPTRKLNQVVVVGAGVAGAMAVHTLRAQGYDGDLTMVGDEWHAPYHRPALSKKLLTGEVHRAGIDMAPQNTLDLRVLRGARAVGVDTRSCTLEIRDGGRYETLDYDGLVLASGAVARQWPKGPVPEGVLTLRTVEDCFALRSRIGRRTRVVVVGGGFIGTEVAASLNSMGVKVTLVSRGNALLQTALGAQMGSHWTDLHRHHGVDVRLGVEVDAFLGGGRVKGVRLSDGSKVRADLVLLGLGVEPVTEWLRGSEIPVDNGIVCDARGFAHGPSVVAAGDVACWWHPLYQRHLRTEHWEQASRQGITAARNLLLGPDGAEELDAVPYFWSDQYDTKLQLLGVPEGYDTVEVIEGGTDDGDFTAAYGREGKTIAVLSTTPGRVNDFRDALAEGAAFPPVRSAQLV</sequence>
<dbReference type="Pfam" id="PF14759">
    <property type="entry name" value="Reductase_C"/>
    <property type="match status" value="1"/>
</dbReference>
<dbReference type="Gene3D" id="3.50.50.60">
    <property type="entry name" value="FAD/NAD(P)-binding domain"/>
    <property type="match status" value="2"/>
</dbReference>
<keyword evidence="4" id="KW-0560">Oxidoreductase</keyword>
<keyword evidence="6" id="KW-1185">Reference proteome</keyword>
<dbReference type="InterPro" id="IPR016156">
    <property type="entry name" value="FAD/NAD-linked_Rdtase_dimer_sf"/>
</dbReference>
<dbReference type="Proteomes" id="UP000467006">
    <property type="component" value="Chromosome"/>
</dbReference>
<name>A0A7I7K3J0_9MYCO</name>
<evidence type="ECO:0000256" key="2">
    <source>
        <dbReference type="ARBA" id="ARBA00022630"/>
    </source>
</evidence>
<dbReference type="PRINTS" id="PR00368">
    <property type="entry name" value="FADPNR"/>
</dbReference>
<dbReference type="SUPFAM" id="SSF55424">
    <property type="entry name" value="FAD/NAD-linked reductases, dimerisation (C-terminal) domain"/>
    <property type="match status" value="1"/>
</dbReference>
<keyword evidence="2" id="KW-0285">Flavoprotein</keyword>
<dbReference type="GO" id="GO:0016651">
    <property type="term" value="F:oxidoreductase activity, acting on NAD(P)H"/>
    <property type="evidence" value="ECO:0007669"/>
    <property type="project" value="TreeGrafter"/>
</dbReference>
<dbReference type="SUPFAM" id="SSF51905">
    <property type="entry name" value="FAD/NAD(P)-binding domain"/>
    <property type="match status" value="1"/>
</dbReference>
<dbReference type="Pfam" id="PF07992">
    <property type="entry name" value="Pyr_redox_2"/>
    <property type="match status" value="1"/>
</dbReference>
<dbReference type="PRINTS" id="PR00411">
    <property type="entry name" value="PNDRDTASEI"/>
</dbReference>
<accession>A0A7I7K3J0</accession>
<dbReference type="AlphaFoldDB" id="A0A7I7K3J0"/>
<evidence type="ECO:0000256" key="1">
    <source>
        <dbReference type="ARBA" id="ARBA00001974"/>
    </source>
</evidence>
<comment type="cofactor">
    <cofactor evidence="1">
        <name>FAD</name>
        <dbReference type="ChEBI" id="CHEBI:57692"/>
    </cofactor>
</comment>
<dbReference type="InterPro" id="IPR028202">
    <property type="entry name" value="Reductase_C"/>
</dbReference>
<keyword evidence="3" id="KW-0274">FAD</keyword>
<evidence type="ECO:0000313" key="5">
    <source>
        <dbReference type="EMBL" id="BBX18740.1"/>
    </source>
</evidence>
<evidence type="ECO:0000313" key="6">
    <source>
        <dbReference type="Proteomes" id="UP000467006"/>
    </source>
</evidence>
<dbReference type="InterPro" id="IPR023753">
    <property type="entry name" value="FAD/NAD-binding_dom"/>
</dbReference>
<reference evidence="5 6" key="1">
    <citation type="journal article" date="2019" name="Emerg. Microbes Infect.">
        <title>Comprehensive subspecies identification of 175 nontuberculous mycobacteria species based on 7547 genomic profiles.</title>
        <authorList>
            <person name="Matsumoto Y."/>
            <person name="Kinjo T."/>
            <person name="Motooka D."/>
            <person name="Nabeya D."/>
            <person name="Jung N."/>
            <person name="Uechi K."/>
            <person name="Horii T."/>
            <person name="Iida T."/>
            <person name="Fujita J."/>
            <person name="Nakamura S."/>
        </authorList>
    </citation>
    <scope>NUCLEOTIDE SEQUENCE [LARGE SCALE GENOMIC DNA]</scope>
    <source>
        <strain evidence="5 6">JCM 6396</strain>
    </source>
</reference>
<dbReference type="Gene3D" id="3.30.390.30">
    <property type="match status" value="1"/>
</dbReference>
<dbReference type="PANTHER" id="PTHR43557:SF2">
    <property type="entry name" value="RIESKE DOMAIN-CONTAINING PROTEIN-RELATED"/>
    <property type="match status" value="1"/>
</dbReference>
<proteinExistence type="predicted"/>
<dbReference type="EMBL" id="AP022563">
    <property type="protein sequence ID" value="BBX18740.1"/>
    <property type="molecule type" value="Genomic_DNA"/>
</dbReference>